<dbReference type="EMBL" id="JBBEGN010000012">
    <property type="protein sequence ID" value="MEJ2870272.1"/>
    <property type="molecule type" value="Genomic_DNA"/>
</dbReference>
<sequence>MNGLAAAAAGLLAGVDAWERAVFSPRLPETWTGAAADAGRAELARLVDRGGGLLDRARTLATVLADAAALEPFDDARVAAALVRAGRSEPVGVGPAAAGPAPPAVAHWWAGLSDGERERLVVDRPELVGALDGVPAAVRDRANRARLGAARAATEVELTGLERSRDEVRDLGGLQEVEARLAGVRARLGRLAAIDTAVRAGDDRALLAVDPASGRAAVALGDVDRARDVGVVVPGFTSRAEDLPERTAELAALRAADAAVVAWFDYPAPQWPEVLDADRSVLGTRVAGNASARLASFLDGVGGADAHVTAVGHSYGSLVVAQAAATSRAVDDVVLLGSPGVTPLPRQPTWVAEARWDPVADTGWFGPDPNGLAHVHPMATTGSVGHVDYLRPGSTSAQHVAAVIDGRSSDVVVDRTVGVGDRLRALLPR</sequence>
<dbReference type="GO" id="GO:0016787">
    <property type="term" value="F:hydrolase activity"/>
    <property type="evidence" value="ECO:0007669"/>
    <property type="project" value="UniProtKB-KW"/>
</dbReference>
<evidence type="ECO:0000313" key="3">
    <source>
        <dbReference type="Proteomes" id="UP001385809"/>
    </source>
</evidence>
<feature type="domain" description="DUF1023" evidence="1">
    <location>
        <begin position="210"/>
        <end position="341"/>
    </location>
</feature>
<dbReference type="Pfam" id="PF06259">
    <property type="entry name" value="Abhydrolase_8"/>
    <property type="match status" value="1"/>
</dbReference>
<proteinExistence type="predicted"/>
<reference evidence="2 3" key="1">
    <citation type="submission" date="2024-03" db="EMBL/GenBank/DDBJ databases">
        <title>Actinomycetospora sp. OC33-EN08, a novel actinomycete isolated from wild orchid (Aerides multiflora).</title>
        <authorList>
            <person name="Suriyachadkun C."/>
        </authorList>
    </citation>
    <scope>NUCLEOTIDE SEQUENCE [LARGE SCALE GENOMIC DNA]</scope>
    <source>
        <strain evidence="2 3">OC33-EN08</strain>
    </source>
</reference>
<accession>A0ABU8MSI4</accession>
<dbReference type="Gene3D" id="3.40.50.1820">
    <property type="entry name" value="alpha/beta hydrolase"/>
    <property type="match status" value="1"/>
</dbReference>
<name>A0ABU8MSI4_9PSEU</name>
<dbReference type="Proteomes" id="UP001385809">
    <property type="component" value="Unassembled WGS sequence"/>
</dbReference>
<protein>
    <submittedName>
        <fullName evidence="2">Alpha/beta hydrolase</fullName>
    </submittedName>
</protein>
<gene>
    <name evidence="2" type="ORF">WCD74_21050</name>
</gene>
<dbReference type="InterPro" id="IPR010427">
    <property type="entry name" value="DUF1023"/>
</dbReference>
<evidence type="ECO:0000259" key="1">
    <source>
        <dbReference type="Pfam" id="PF06259"/>
    </source>
</evidence>
<dbReference type="RefSeq" id="WP_337696839.1">
    <property type="nucleotide sequence ID" value="NZ_JBBEGN010000012.1"/>
</dbReference>
<comment type="caution">
    <text evidence="2">The sequence shown here is derived from an EMBL/GenBank/DDBJ whole genome shotgun (WGS) entry which is preliminary data.</text>
</comment>
<keyword evidence="3" id="KW-1185">Reference proteome</keyword>
<organism evidence="2 3">
    <name type="scientific">Actinomycetospora aurantiaca</name>
    <dbReference type="NCBI Taxonomy" id="3129233"/>
    <lineage>
        <taxon>Bacteria</taxon>
        <taxon>Bacillati</taxon>
        <taxon>Actinomycetota</taxon>
        <taxon>Actinomycetes</taxon>
        <taxon>Pseudonocardiales</taxon>
        <taxon>Pseudonocardiaceae</taxon>
        <taxon>Actinomycetospora</taxon>
    </lineage>
</organism>
<dbReference type="SUPFAM" id="SSF53474">
    <property type="entry name" value="alpha/beta-Hydrolases"/>
    <property type="match status" value="1"/>
</dbReference>
<evidence type="ECO:0000313" key="2">
    <source>
        <dbReference type="EMBL" id="MEJ2870272.1"/>
    </source>
</evidence>
<dbReference type="InterPro" id="IPR029058">
    <property type="entry name" value="AB_hydrolase_fold"/>
</dbReference>
<keyword evidence="2" id="KW-0378">Hydrolase</keyword>